<feature type="chain" id="PRO_5012560705" description="Beta-barrel assembly machine subunit BamF" evidence="2">
    <location>
        <begin position="22"/>
        <end position="103"/>
    </location>
</feature>
<proteinExistence type="predicted"/>
<dbReference type="Proteomes" id="UP000242498">
    <property type="component" value="Chromosome I"/>
</dbReference>
<evidence type="ECO:0000256" key="1">
    <source>
        <dbReference type="SAM" id="MobiDB-lite"/>
    </source>
</evidence>
<evidence type="ECO:0008006" key="5">
    <source>
        <dbReference type="Google" id="ProtNLM"/>
    </source>
</evidence>
<reference evidence="3 4" key="1">
    <citation type="submission" date="2017-08" db="EMBL/GenBank/DDBJ databases">
        <authorList>
            <person name="de Groot N.N."/>
        </authorList>
    </citation>
    <scope>NUCLEOTIDE SEQUENCE [LARGE SCALE GENOMIC DNA]</scope>
    <source>
        <strain evidence="3 4">Nm15</strain>
    </source>
</reference>
<feature type="region of interest" description="Disordered" evidence="1">
    <location>
        <begin position="82"/>
        <end position="103"/>
    </location>
</feature>
<feature type="signal peptide" evidence="2">
    <location>
        <begin position="1"/>
        <end position="21"/>
    </location>
</feature>
<feature type="compositionally biased region" description="Gly residues" evidence="1">
    <location>
        <begin position="92"/>
        <end position="103"/>
    </location>
</feature>
<accession>A0A285BY49</accession>
<dbReference type="EMBL" id="LT907782">
    <property type="protein sequence ID" value="SNX60120.1"/>
    <property type="molecule type" value="Genomic_DNA"/>
</dbReference>
<dbReference type="PROSITE" id="PS51257">
    <property type="entry name" value="PROKAR_LIPOPROTEIN"/>
    <property type="match status" value="1"/>
</dbReference>
<dbReference type="AlphaFoldDB" id="A0A285BY49"/>
<sequence length="103" mass="10819">MNKFSTKVTLCLSILMLILTACVTHPPKRMDTRFGNALGMAKAQQTVNPDASLNTVPVRGVDGQAGDAMYDNYRDSFISPKAPARGALDVGTSGGSSRGGAMQ</sequence>
<gene>
    <name evidence="3" type="ORF">SAMN06296273_1580</name>
</gene>
<evidence type="ECO:0000313" key="3">
    <source>
        <dbReference type="EMBL" id="SNX60120.1"/>
    </source>
</evidence>
<evidence type="ECO:0000256" key="2">
    <source>
        <dbReference type="SAM" id="SignalP"/>
    </source>
</evidence>
<name>A0A285BY49_9PROT</name>
<protein>
    <recommendedName>
        <fullName evidence="5">Beta-barrel assembly machine subunit BamF</fullName>
    </recommendedName>
</protein>
<keyword evidence="2" id="KW-0732">Signal</keyword>
<organism evidence="3 4">
    <name type="scientific">Nitrosomonas ureae</name>
    <dbReference type="NCBI Taxonomy" id="44577"/>
    <lineage>
        <taxon>Bacteria</taxon>
        <taxon>Pseudomonadati</taxon>
        <taxon>Pseudomonadota</taxon>
        <taxon>Betaproteobacteria</taxon>
        <taxon>Nitrosomonadales</taxon>
        <taxon>Nitrosomonadaceae</taxon>
        <taxon>Nitrosomonas</taxon>
    </lineage>
</organism>
<evidence type="ECO:0000313" key="4">
    <source>
        <dbReference type="Proteomes" id="UP000242498"/>
    </source>
</evidence>